<dbReference type="RefSeq" id="WP_285520887.1">
    <property type="nucleotide sequence ID" value="NZ_JASNGB010000006.1"/>
</dbReference>
<keyword evidence="2" id="KW-1185">Reference proteome</keyword>
<dbReference type="Proteomes" id="UP001302059">
    <property type="component" value="Unassembled WGS sequence"/>
</dbReference>
<accession>A0ABT7JE68</accession>
<gene>
    <name evidence="1" type="ORF">QOL99_01710</name>
</gene>
<proteinExistence type="predicted"/>
<evidence type="ECO:0000313" key="1">
    <source>
        <dbReference type="EMBL" id="MDL2342857.1"/>
    </source>
</evidence>
<dbReference type="EMBL" id="JASNGB010000006">
    <property type="protein sequence ID" value="MDL2342857.1"/>
    <property type="molecule type" value="Genomic_DNA"/>
</dbReference>
<protein>
    <submittedName>
        <fullName evidence="1">Uncharacterized protein</fullName>
    </submittedName>
</protein>
<sequence length="181" mass="20427">MLKNLVHLLHSLLTPSFTLTQPNPLLLLDEFTTLCVHHDRGRGYVAYETRTRGGEESILPDTYESGLTRREAYEYLVQSGARKEMLWAFERNLSLDLPLPPPVLLELHTYDGVYTFSLMTPRDADEFLSTIAPTIRAYQHDALTCLIGRENGREVAWQSALEARPWGGSCIGKVQRLLPGG</sequence>
<organism evidence="1 2">
    <name type="scientific">Deinococcus rhizophilus</name>
    <dbReference type="NCBI Taxonomy" id="3049544"/>
    <lineage>
        <taxon>Bacteria</taxon>
        <taxon>Thermotogati</taxon>
        <taxon>Deinococcota</taxon>
        <taxon>Deinococci</taxon>
        <taxon>Deinococcales</taxon>
        <taxon>Deinococcaceae</taxon>
        <taxon>Deinococcus</taxon>
    </lineage>
</organism>
<name>A0ABT7JE68_9DEIO</name>
<evidence type="ECO:0000313" key="2">
    <source>
        <dbReference type="Proteomes" id="UP001302059"/>
    </source>
</evidence>
<comment type="caution">
    <text evidence="1">The sequence shown here is derived from an EMBL/GenBank/DDBJ whole genome shotgun (WGS) entry which is preliminary data.</text>
</comment>
<reference evidence="1 2" key="1">
    <citation type="submission" date="2023-05" db="EMBL/GenBank/DDBJ databases">
        <authorList>
            <person name="Gao F."/>
        </authorList>
    </citation>
    <scope>NUCLEOTIDE SEQUENCE [LARGE SCALE GENOMIC DNA]</scope>
    <source>
        <strain evidence="1 2">MIMF12</strain>
    </source>
</reference>